<dbReference type="InterPro" id="IPR018466">
    <property type="entry name" value="Kre9/Knh1-like_N"/>
</dbReference>
<feature type="domain" description="Yeast cell wall synthesis Kre9/Knh1-like N-terminal" evidence="4">
    <location>
        <begin position="8"/>
        <end position="48"/>
    </location>
</feature>
<accession>A0A9P4SEY8</accession>
<keyword evidence="3" id="KW-0472">Membrane</keyword>
<feature type="compositionally biased region" description="Basic and acidic residues" evidence="2">
    <location>
        <begin position="217"/>
        <end position="232"/>
    </location>
</feature>
<reference evidence="5" key="1">
    <citation type="journal article" date="2020" name="Stud. Mycol.">
        <title>101 Dothideomycetes genomes: a test case for predicting lifestyles and emergence of pathogens.</title>
        <authorList>
            <person name="Haridas S."/>
            <person name="Albert R."/>
            <person name="Binder M."/>
            <person name="Bloem J."/>
            <person name="Labutti K."/>
            <person name="Salamov A."/>
            <person name="Andreopoulos B."/>
            <person name="Baker S."/>
            <person name="Barry K."/>
            <person name="Bills G."/>
            <person name="Bluhm B."/>
            <person name="Cannon C."/>
            <person name="Castanera R."/>
            <person name="Culley D."/>
            <person name="Daum C."/>
            <person name="Ezra D."/>
            <person name="Gonzalez J."/>
            <person name="Henrissat B."/>
            <person name="Kuo A."/>
            <person name="Liang C."/>
            <person name="Lipzen A."/>
            <person name="Lutzoni F."/>
            <person name="Magnuson J."/>
            <person name="Mondo S."/>
            <person name="Nolan M."/>
            <person name="Ohm R."/>
            <person name="Pangilinan J."/>
            <person name="Park H.-J."/>
            <person name="Ramirez L."/>
            <person name="Alfaro M."/>
            <person name="Sun H."/>
            <person name="Tritt A."/>
            <person name="Yoshinaga Y."/>
            <person name="Zwiers L.-H."/>
            <person name="Turgeon B."/>
            <person name="Goodwin S."/>
            <person name="Spatafora J."/>
            <person name="Crous P."/>
            <person name="Grigoriev I."/>
        </authorList>
    </citation>
    <scope>NUCLEOTIDE SEQUENCE</scope>
    <source>
        <strain evidence="5">CBS 101060</strain>
    </source>
</reference>
<feature type="region of interest" description="Disordered" evidence="2">
    <location>
        <begin position="211"/>
        <end position="239"/>
    </location>
</feature>
<comment type="caution">
    <text evidence="5">The sequence shown here is derived from an EMBL/GenBank/DDBJ whole genome shotgun (WGS) entry which is preliminary data.</text>
</comment>
<feature type="compositionally biased region" description="Low complexity" evidence="2">
    <location>
        <begin position="74"/>
        <end position="113"/>
    </location>
</feature>
<gene>
    <name evidence="5" type="ORF">M501DRAFT_989717</name>
</gene>
<proteinExistence type="predicted"/>
<dbReference type="AlphaFoldDB" id="A0A9P4SEY8"/>
<evidence type="ECO:0000256" key="1">
    <source>
        <dbReference type="ARBA" id="ARBA00022729"/>
    </source>
</evidence>
<feature type="region of interest" description="Disordered" evidence="2">
    <location>
        <begin position="1"/>
        <end position="25"/>
    </location>
</feature>
<keyword evidence="3" id="KW-1133">Transmembrane helix</keyword>
<dbReference type="Pfam" id="PF10342">
    <property type="entry name" value="Kre9_KNH"/>
    <property type="match status" value="1"/>
</dbReference>
<evidence type="ECO:0000256" key="2">
    <source>
        <dbReference type="SAM" id="MobiDB-lite"/>
    </source>
</evidence>
<feature type="compositionally biased region" description="Polar residues" evidence="2">
    <location>
        <begin position="139"/>
        <end position="179"/>
    </location>
</feature>
<organism evidence="5 6">
    <name type="scientific">Patellaria atrata CBS 101060</name>
    <dbReference type="NCBI Taxonomy" id="1346257"/>
    <lineage>
        <taxon>Eukaryota</taxon>
        <taxon>Fungi</taxon>
        <taxon>Dikarya</taxon>
        <taxon>Ascomycota</taxon>
        <taxon>Pezizomycotina</taxon>
        <taxon>Dothideomycetes</taxon>
        <taxon>Dothideomycetes incertae sedis</taxon>
        <taxon>Patellariales</taxon>
        <taxon>Patellariaceae</taxon>
        <taxon>Patellaria</taxon>
    </lineage>
</organism>
<dbReference type="OrthoDB" id="2260257at2759"/>
<evidence type="ECO:0000313" key="6">
    <source>
        <dbReference type="Proteomes" id="UP000799429"/>
    </source>
</evidence>
<keyword evidence="6" id="KW-1185">Reference proteome</keyword>
<evidence type="ECO:0000259" key="4">
    <source>
        <dbReference type="Pfam" id="PF10342"/>
    </source>
</evidence>
<feature type="compositionally biased region" description="Polar residues" evidence="2">
    <location>
        <begin position="119"/>
        <end position="132"/>
    </location>
</feature>
<dbReference type="EMBL" id="MU006091">
    <property type="protein sequence ID" value="KAF2841164.1"/>
    <property type="molecule type" value="Genomic_DNA"/>
</dbReference>
<sequence>MGVYSGRTNIPNSGSYTWTPSSSLTENSGYALEISAGEVTNYSPFFTIQRGDDTVSNGSSSSSSSSSPPPPAETSTGRPSAPTPTPTAISSPRTSSIPVPTTTSVETSSIIESTEGRPQGTSQPVVDSTSASVDAATTEPVNSKAPSTTGQDSPDVTSIQTTSEAAAGTPTGSTEDTTPGSGGLSTGAKAGIGAGAAIGGIAALTGAFLWGRRGRKRENNREPEQDVARPAELHGNNSKEVQRATYRGHEMEGSPVAYRHRNPEGQVWEMETNANIPEMQYSPYRAELK</sequence>
<evidence type="ECO:0000256" key="3">
    <source>
        <dbReference type="SAM" id="Phobius"/>
    </source>
</evidence>
<name>A0A9P4SEY8_9PEZI</name>
<evidence type="ECO:0000313" key="5">
    <source>
        <dbReference type="EMBL" id="KAF2841164.1"/>
    </source>
</evidence>
<feature type="compositionally biased region" description="Gly residues" evidence="2">
    <location>
        <begin position="180"/>
        <end position="191"/>
    </location>
</feature>
<feature type="region of interest" description="Disordered" evidence="2">
    <location>
        <begin position="48"/>
        <end position="191"/>
    </location>
</feature>
<feature type="transmembrane region" description="Helical" evidence="3">
    <location>
        <begin position="190"/>
        <end position="211"/>
    </location>
</feature>
<keyword evidence="1" id="KW-0732">Signal</keyword>
<protein>
    <recommendedName>
        <fullName evidence="4">Yeast cell wall synthesis Kre9/Knh1-like N-terminal domain-containing protein</fullName>
    </recommendedName>
</protein>
<dbReference type="Proteomes" id="UP000799429">
    <property type="component" value="Unassembled WGS sequence"/>
</dbReference>
<keyword evidence="3" id="KW-0812">Transmembrane</keyword>